<organism evidence="2 3">
    <name type="scientific">Plasmodium ovale curtisi</name>
    <dbReference type="NCBI Taxonomy" id="864141"/>
    <lineage>
        <taxon>Eukaryota</taxon>
        <taxon>Sar</taxon>
        <taxon>Alveolata</taxon>
        <taxon>Apicomplexa</taxon>
        <taxon>Aconoidasida</taxon>
        <taxon>Haemosporida</taxon>
        <taxon>Plasmodiidae</taxon>
        <taxon>Plasmodium</taxon>
        <taxon>Plasmodium (Plasmodium)</taxon>
    </lineage>
</organism>
<dbReference type="Pfam" id="PF05795">
    <property type="entry name" value="Plasmodium_Vir"/>
    <property type="match status" value="1"/>
</dbReference>
<evidence type="ECO:0000313" key="3">
    <source>
        <dbReference type="Proteomes" id="UP000078546"/>
    </source>
</evidence>
<keyword evidence="1" id="KW-1133">Transmembrane helix</keyword>
<protein>
    <submittedName>
        <fullName evidence="2">PIR Superfamily Protein</fullName>
    </submittedName>
</protein>
<dbReference type="Proteomes" id="UP000078546">
    <property type="component" value="Unassembled WGS sequence"/>
</dbReference>
<sequence length="357" mass="41506">MSLTLEDLAKEKPFANDSEYERLFKELNKVCTSDDNYQNIVPCNTFDNVAEGKTFKSHLQQIFTILRRNHVQDNIYLNNIKPLKYDSCVYYKYWFYHKLINDNIENKDINEINKTWKMHMNNIFSSFYVPCKFHAKTLNDVKIIKVLYDHILFFNNTDDKYNLKKEIVSCDFCEHLKGSLKDFVKKGKSTCTNSSPYALCMEYNDHLKTKDILNLKELSSLSCEKNGNVSHQHNIAHLSDQFSKDRALISGESDNGMPNTDSDLGTFIDDANPDAVNSYARNVIGGVTISGIPLILYFLYKFTALGTFLRHRIRWIRNISQKSEENVEESLLLGSEREHISMHSSQYNIEYNPAQIY</sequence>
<name>A0A1A8XBB0_PLAOA</name>
<evidence type="ECO:0000313" key="2">
    <source>
        <dbReference type="EMBL" id="SBT02504.1"/>
    </source>
</evidence>
<reference evidence="3" key="1">
    <citation type="submission" date="2016-05" db="EMBL/GenBank/DDBJ databases">
        <authorList>
            <person name="Naeem Raeece"/>
        </authorList>
    </citation>
    <scope>NUCLEOTIDE SEQUENCE [LARGE SCALE GENOMIC DNA]</scope>
</reference>
<keyword evidence="1" id="KW-0812">Transmembrane</keyword>
<dbReference type="EMBL" id="FLQV01003472">
    <property type="protein sequence ID" value="SBT02504.1"/>
    <property type="molecule type" value="Genomic_DNA"/>
</dbReference>
<keyword evidence="1" id="KW-0472">Membrane</keyword>
<accession>A0A1A8XBB0</accession>
<feature type="transmembrane region" description="Helical" evidence="1">
    <location>
        <begin position="283"/>
        <end position="309"/>
    </location>
</feature>
<evidence type="ECO:0000256" key="1">
    <source>
        <dbReference type="SAM" id="Phobius"/>
    </source>
</evidence>
<dbReference type="AlphaFoldDB" id="A0A1A8XBB0"/>
<proteinExistence type="predicted"/>
<dbReference type="InterPro" id="IPR008780">
    <property type="entry name" value="Plasmodium_Vir"/>
</dbReference>
<gene>
    <name evidence="2" type="ORF">POVCU1_077640</name>
</gene>